<feature type="non-terminal residue" evidence="1">
    <location>
        <position position="1"/>
    </location>
</feature>
<dbReference type="AlphaFoldDB" id="A0A0B7C4V7"/>
<accession>A0A0B7C4V7</accession>
<protein>
    <submittedName>
        <fullName evidence="1">Uncharacterized protein</fullName>
    </submittedName>
</protein>
<gene>
    <name evidence="1" type="primary">ORF221861</name>
</gene>
<dbReference type="EMBL" id="HACG01052805">
    <property type="protein sequence ID" value="CEK99676.1"/>
    <property type="molecule type" value="Transcribed_RNA"/>
</dbReference>
<feature type="non-terminal residue" evidence="1">
    <location>
        <position position="80"/>
    </location>
</feature>
<reference evidence="1" key="1">
    <citation type="submission" date="2014-12" db="EMBL/GenBank/DDBJ databases">
        <title>Insight into the proteome of Arion vulgaris.</title>
        <authorList>
            <person name="Aradska J."/>
            <person name="Bulat T."/>
            <person name="Smidak R."/>
            <person name="Sarate P."/>
            <person name="Gangsoo J."/>
            <person name="Sialana F."/>
            <person name="Bilban M."/>
            <person name="Lubec G."/>
        </authorList>
    </citation>
    <scope>NUCLEOTIDE SEQUENCE</scope>
    <source>
        <tissue evidence="1">Skin</tissue>
    </source>
</reference>
<sequence>PCEGPINWSNIPGTQTDYIIPVFSTDVRKHLFGISVTDSQTGTTSGIFWTGCLFRRHPSYVKPVDRMDVEAGVETLRAAW</sequence>
<name>A0A0B7C4V7_9EUPU</name>
<evidence type="ECO:0000313" key="1">
    <source>
        <dbReference type="EMBL" id="CEK99676.1"/>
    </source>
</evidence>
<proteinExistence type="predicted"/>
<organism evidence="1">
    <name type="scientific">Arion vulgaris</name>
    <dbReference type="NCBI Taxonomy" id="1028688"/>
    <lineage>
        <taxon>Eukaryota</taxon>
        <taxon>Metazoa</taxon>
        <taxon>Spiralia</taxon>
        <taxon>Lophotrochozoa</taxon>
        <taxon>Mollusca</taxon>
        <taxon>Gastropoda</taxon>
        <taxon>Heterobranchia</taxon>
        <taxon>Euthyneura</taxon>
        <taxon>Panpulmonata</taxon>
        <taxon>Eupulmonata</taxon>
        <taxon>Stylommatophora</taxon>
        <taxon>Helicina</taxon>
        <taxon>Arionoidea</taxon>
        <taxon>Arionidae</taxon>
        <taxon>Arion</taxon>
    </lineage>
</organism>